<name>A0A9J5YTF6_SOLCO</name>
<evidence type="ECO:0000313" key="3">
    <source>
        <dbReference type="Proteomes" id="UP000824120"/>
    </source>
</evidence>
<dbReference type="EMBL" id="JACXVP010000006">
    <property type="protein sequence ID" value="KAG5603040.1"/>
    <property type="molecule type" value="Genomic_DNA"/>
</dbReference>
<feature type="compositionally biased region" description="Basic and acidic residues" evidence="1">
    <location>
        <begin position="1"/>
        <end position="27"/>
    </location>
</feature>
<proteinExistence type="predicted"/>
<feature type="region of interest" description="Disordered" evidence="1">
    <location>
        <begin position="1"/>
        <end position="42"/>
    </location>
</feature>
<dbReference type="Proteomes" id="UP000824120">
    <property type="component" value="Chromosome 6"/>
</dbReference>
<sequence>MDLETFEHHTELKDPLEIHQRRSERPQGGHHGFGNHPTSHQEFNSDQRVWMRLFLILTLTIRSPSTSPEMPIELAQ</sequence>
<evidence type="ECO:0000256" key="1">
    <source>
        <dbReference type="SAM" id="MobiDB-lite"/>
    </source>
</evidence>
<accession>A0A9J5YTF6</accession>
<reference evidence="2 3" key="1">
    <citation type="submission" date="2020-09" db="EMBL/GenBank/DDBJ databases">
        <title>De no assembly of potato wild relative species, Solanum commersonii.</title>
        <authorList>
            <person name="Cho K."/>
        </authorList>
    </citation>
    <scope>NUCLEOTIDE SEQUENCE [LARGE SCALE GENOMIC DNA]</scope>
    <source>
        <strain evidence="2">LZ3.2</strain>
        <tissue evidence="2">Leaf</tissue>
    </source>
</reference>
<comment type="caution">
    <text evidence="2">The sequence shown here is derived from an EMBL/GenBank/DDBJ whole genome shotgun (WGS) entry which is preliminary data.</text>
</comment>
<protein>
    <submittedName>
        <fullName evidence="2">Uncharacterized protein</fullName>
    </submittedName>
</protein>
<dbReference type="AlphaFoldDB" id="A0A9J5YTF6"/>
<evidence type="ECO:0000313" key="2">
    <source>
        <dbReference type="EMBL" id="KAG5603040.1"/>
    </source>
</evidence>
<keyword evidence="3" id="KW-1185">Reference proteome</keyword>
<organism evidence="2 3">
    <name type="scientific">Solanum commersonii</name>
    <name type="common">Commerson's wild potato</name>
    <name type="synonym">Commerson's nightshade</name>
    <dbReference type="NCBI Taxonomy" id="4109"/>
    <lineage>
        <taxon>Eukaryota</taxon>
        <taxon>Viridiplantae</taxon>
        <taxon>Streptophyta</taxon>
        <taxon>Embryophyta</taxon>
        <taxon>Tracheophyta</taxon>
        <taxon>Spermatophyta</taxon>
        <taxon>Magnoliopsida</taxon>
        <taxon>eudicotyledons</taxon>
        <taxon>Gunneridae</taxon>
        <taxon>Pentapetalae</taxon>
        <taxon>asterids</taxon>
        <taxon>lamiids</taxon>
        <taxon>Solanales</taxon>
        <taxon>Solanaceae</taxon>
        <taxon>Solanoideae</taxon>
        <taxon>Solaneae</taxon>
        <taxon>Solanum</taxon>
    </lineage>
</organism>
<gene>
    <name evidence="2" type="ORF">H5410_034410</name>
</gene>